<dbReference type="OrthoDB" id="3514174at2"/>
<evidence type="ECO:0000313" key="2">
    <source>
        <dbReference type="EMBL" id="SDZ31287.1"/>
    </source>
</evidence>
<dbReference type="Proteomes" id="UP000199632">
    <property type="component" value="Unassembled WGS sequence"/>
</dbReference>
<dbReference type="PANTHER" id="PTHR12993:SF11">
    <property type="entry name" value="N-ACETYLGLUCOSAMINYL-PHOSPHATIDYLINOSITOL DE-N-ACETYLASE"/>
    <property type="match status" value="1"/>
</dbReference>
<evidence type="ECO:0000256" key="1">
    <source>
        <dbReference type="ARBA" id="ARBA00022833"/>
    </source>
</evidence>
<proteinExistence type="predicted"/>
<name>A0A1H3S0I9_9ACTN</name>
<reference evidence="3" key="1">
    <citation type="submission" date="2016-10" db="EMBL/GenBank/DDBJ databases">
        <authorList>
            <person name="Varghese N."/>
            <person name="Submissions S."/>
        </authorList>
    </citation>
    <scope>NUCLEOTIDE SEQUENCE [LARGE SCALE GENOMIC DNA]</scope>
    <source>
        <strain evidence="3">DSM 44718</strain>
    </source>
</reference>
<dbReference type="InterPro" id="IPR003737">
    <property type="entry name" value="GlcNAc_PI_deacetylase-related"/>
</dbReference>
<keyword evidence="1" id="KW-0862">Zinc</keyword>
<dbReference type="EMBL" id="FNQB01000002">
    <property type="protein sequence ID" value="SDZ31287.1"/>
    <property type="molecule type" value="Genomic_DNA"/>
</dbReference>
<accession>A0A1H3S0I9</accession>
<evidence type="ECO:0000313" key="3">
    <source>
        <dbReference type="Proteomes" id="UP000199632"/>
    </source>
</evidence>
<organism evidence="2 3">
    <name type="scientific">Asanoa ishikariensis</name>
    <dbReference type="NCBI Taxonomy" id="137265"/>
    <lineage>
        <taxon>Bacteria</taxon>
        <taxon>Bacillati</taxon>
        <taxon>Actinomycetota</taxon>
        <taxon>Actinomycetes</taxon>
        <taxon>Micromonosporales</taxon>
        <taxon>Micromonosporaceae</taxon>
        <taxon>Asanoa</taxon>
    </lineage>
</organism>
<dbReference type="AlphaFoldDB" id="A0A1H3S0I9"/>
<dbReference type="GO" id="GO:0016811">
    <property type="term" value="F:hydrolase activity, acting on carbon-nitrogen (but not peptide) bonds, in linear amides"/>
    <property type="evidence" value="ECO:0007669"/>
    <property type="project" value="TreeGrafter"/>
</dbReference>
<dbReference type="InterPro" id="IPR024078">
    <property type="entry name" value="LmbE-like_dom_sf"/>
</dbReference>
<dbReference type="GO" id="GO:0016137">
    <property type="term" value="P:glycoside metabolic process"/>
    <property type="evidence" value="ECO:0007669"/>
    <property type="project" value="UniProtKB-ARBA"/>
</dbReference>
<dbReference type="RefSeq" id="WP_090795679.1">
    <property type="nucleotide sequence ID" value="NZ_BOND01000020.1"/>
</dbReference>
<keyword evidence="3" id="KW-1185">Reference proteome</keyword>
<dbReference type="Gene3D" id="3.40.50.10320">
    <property type="entry name" value="LmbE-like"/>
    <property type="match status" value="1"/>
</dbReference>
<dbReference type="PANTHER" id="PTHR12993">
    <property type="entry name" value="N-ACETYLGLUCOSAMINYL-PHOSPHATIDYLINOSITOL DE-N-ACETYLASE-RELATED"/>
    <property type="match status" value="1"/>
</dbReference>
<dbReference type="SUPFAM" id="SSF102588">
    <property type="entry name" value="LmbE-like"/>
    <property type="match status" value="1"/>
</dbReference>
<protein>
    <submittedName>
        <fullName evidence="2">N-acetylglucosaminyl deacetylase, LmbE family</fullName>
    </submittedName>
</protein>
<dbReference type="STRING" id="137265.SAMN05421684_4408"/>
<gene>
    <name evidence="2" type="ORF">SAMN05421684_4408</name>
</gene>
<dbReference type="Pfam" id="PF02585">
    <property type="entry name" value="PIG-L"/>
    <property type="match status" value="1"/>
</dbReference>
<sequence length="225" mass="24885">MSVLIFAPHPDDDLIGCGGSIAKHLANGRAVHVVYMTSGNAGSRVIDKTSLAQIREEEATRAAELLGVKNLTFLRHDDGYLKDTPELAERMINLVRQHRPEYVYLPHEDDGHPDHQETHRLVVKALAQAAGPWFQGTTGDPWAVPTVLAYEVWTPLRHVSYLEDITDVATLLRQALECHKSQLGEIDYWAMAYGLAQYRGVTIAPGRLAEAFTVISSPTSSFTAK</sequence>